<organism evidence="2 3">
    <name type="scientific">Diploscapter pachys</name>
    <dbReference type="NCBI Taxonomy" id="2018661"/>
    <lineage>
        <taxon>Eukaryota</taxon>
        <taxon>Metazoa</taxon>
        <taxon>Ecdysozoa</taxon>
        <taxon>Nematoda</taxon>
        <taxon>Chromadorea</taxon>
        <taxon>Rhabditida</taxon>
        <taxon>Rhabditina</taxon>
        <taxon>Rhabditomorpha</taxon>
        <taxon>Rhabditoidea</taxon>
        <taxon>Rhabditidae</taxon>
        <taxon>Diploscapter</taxon>
    </lineage>
</organism>
<name>A0A2A2KCV2_9BILA</name>
<keyword evidence="3" id="KW-1185">Reference proteome</keyword>
<gene>
    <name evidence="2" type="ORF">WR25_14229</name>
</gene>
<evidence type="ECO:0000313" key="2">
    <source>
        <dbReference type="EMBL" id="PAV71730.1"/>
    </source>
</evidence>
<dbReference type="EMBL" id="LIAE01008934">
    <property type="protein sequence ID" value="PAV71730.1"/>
    <property type="molecule type" value="Genomic_DNA"/>
</dbReference>
<protein>
    <submittedName>
        <fullName evidence="2">Uncharacterized protein</fullName>
    </submittedName>
</protein>
<evidence type="ECO:0000256" key="1">
    <source>
        <dbReference type="SAM" id="MobiDB-lite"/>
    </source>
</evidence>
<evidence type="ECO:0000313" key="3">
    <source>
        <dbReference type="Proteomes" id="UP000218231"/>
    </source>
</evidence>
<feature type="region of interest" description="Disordered" evidence="1">
    <location>
        <begin position="103"/>
        <end position="122"/>
    </location>
</feature>
<dbReference type="AlphaFoldDB" id="A0A2A2KCV2"/>
<reference evidence="2 3" key="1">
    <citation type="journal article" date="2017" name="Curr. Biol.">
        <title>Genome architecture and evolution of a unichromosomal asexual nematode.</title>
        <authorList>
            <person name="Fradin H."/>
            <person name="Zegar C."/>
            <person name="Gutwein M."/>
            <person name="Lucas J."/>
            <person name="Kovtun M."/>
            <person name="Corcoran D."/>
            <person name="Baugh L.R."/>
            <person name="Kiontke K."/>
            <person name="Gunsalus K."/>
            <person name="Fitch D.H."/>
            <person name="Piano F."/>
        </authorList>
    </citation>
    <scope>NUCLEOTIDE SEQUENCE [LARGE SCALE GENOMIC DNA]</scope>
    <source>
        <strain evidence="2">PF1309</strain>
    </source>
</reference>
<sequence length="185" mass="20258">MLQAVLSQRDHLFRRLHRGEERARRLVDAGVGRLGGQHYRDQQLEDAEHVAHAIAAGGLARQPQRGPHRALGEDAAILGQMGEFDPLALAGEDDIVIADDRTAADAGQPDRALGPRARQPRAAIDAQFGQRRPPSARRGFAKQDRGAGRRIDLVAVMRLDDFDIPVGAEPSCRLADQLCEQRDAQ</sequence>
<dbReference type="Proteomes" id="UP000218231">
    <property type="component" value="Unassembled WGS sequence"/>
</dbReference>
<accession>A0A2A2KCV2</accession>
<proteinExistence type="predicted"/>
<comment type="caution">
    <text evidence="2">The sequence shown here is derived from an EMBL/GenBank/DDBJ whole genome shotgun (WGS) entry which is preliminary data.</text>
</comment>